<dbReference type="Gene3D" id="1.20.120.720">
    <property type="entry name" value="Myosin VI head, motor domain, U50 subdomain"/>
    <property type="match status" value="1"/>
</dbReference>
<evidence type="ECO:0000259" key="16">
    <source>
        <dbReference type="PROSITE" id="PS51016"/>
    </source>
</evidence>
<dbReference type="Pfam" id="PF00373">
    <property type="entry name" value="FERM_M"/>
    <property type="match status" value="1"/>
</dbReference>
<dbReference type="SUPFAM" id="SSF54236">
    <property type="entry name" value="Ubiquitin-like"/>
    <property type="match status" value="2"/>
</dbReference>
<organism evidence="18 19">
    <name type="scientific">Polysphondylium violaceum</name>
    <dbReference type="NCBI Taxonomy" id="133409"/>
    <lineage>
        <taxon>Eukaryota</taxon>
        <taxon>Amoebozoa</taxon>
        <taxon>Evosea</taxon>
        <taxon>Eumycetozoa</taxon>
        <taxon>Dictyostelia</taxon>
        <taxon>Dictyosteliales</taxon>
        <taxon>Dictyosteliaceae</taxon>
        <taxon>Polysphondylium</taxon>
    </lineage>
</organism>
<keyword evidence="8 11" id="KW-0518">Myosin</keyword>
<feature type="domain" description="MyTH4" evidence="16">
    <location>
        <begin position="1413"/>
        <end position="1561"/>
    </location>
</feature>
<dbReference type="InterPro" id="IPR051724">
    <property type="entry name" value="Actin_motor_Myosin"/>
</dbReference>
<dbReference type="Gene3D" id="2.30.30.40">
    <property type="entry name" value="SH3 Domains"/>
    <property type="match status" value="1"/>
</dbReference>
<feature type="compositionally biased region" description="Polar residues" evidence="12">
    <location>
        <begin position="1238"/>
        <end position="1290"/>
    </location>
</feature>
<dbReference type="InterPro" id="IPR000159">
    <property type="entry name" value="RA_dom"/>
</dbReference>
<dbReference type="InterPro" id="IPR000857">
    <property type="entry name" value="MyTH4_dom"/>
</dbReference>
<evidence type="ECO:0000259" key="15">
    <source>
        <dbReference type="PROSITE" id="PS50200"/>
    </source>
</evidence>
<feature type="domain" description="Ras-associating" evidence="15">
    <location>
        <begin position="2467"/>
        <end position="2576"/>
    </location>
</feature>
<dbReference type="GO" id="GO:0003779">
    <property type="term" value="F:actin binding"/>
    <property type="evidence" value="ECO:0007669"/>
    <property type="project" value="UniProtKB-KW"/>
</dbReference>
<dbReference type="CDD" id="cd14473">
    <property type="entry name" value="FERM_B-lobe"/>
    <property type="match status" value="1"/>
</dbReference>
<feature type="region of interest" description="Disordered" evidence="12">
    <location>
        <begin position="2792"/>
        <end position="2831"/>
    </location>
</feature>
<feature type="region of interest" description="Disordered" evidence="12">
    <location>
        <begin position="2140"/>
        <end position="2272"/>
    </location>
</feature>
<dbReference type="InterPro" id="IPR036961">
    <property type="entry name" value="Kinesin_motor_dom_sf"/>
</dbReference>
<dbReference type="PROSITE" id="PS50200">
    <property type="entry name" value="RA"/>
    <property type="match status" value="1"/>
</dbReference>
<dbReference type="InterPro" id="IPR029071">
    <property type="entry name" value="Ubiquitin-like_domsf"/>
</dbReference>
<dbReference type="InterPro" id="IPR027417">
    <property type="entry name" value="P-loop_NTPase"/>
</dbReference>
<evidence type="ECO:0000313" key="19">
    <source>
        <dbReference type="Proteomes" id="UP000695562"/>
    </source>
</evidence>
<feature type="compositionally biased region" description="Polar residues" evidence="12">
    <location>
        <begin position="1165"/>
        <end position="1183"/>
    </location>
</feature>
<dbReference type="GO" id="GO:0005737">
    <property type="term" value="C:cytoplasm"/>
    <property type="evidence" value="ECO:0007669"/>
    <property type="project" value="UniProtKB-SubCell"/>
</dbReference>
<feature type="region of interest" description="Disordered" evidence="12">
    <location>
        <begin position="70"/>
        <end position="132"/>
    </location>
</feature>
<dbReference type="Pfam" id="PF02174">
    <property type="entry name" value="IRS"/>
    <property type="match status" value="1"/>
</dbReference>
<dbReference type="InterPro" id="IPR014352">
    <property type="entry name" value="FERM/acyl-CoA-bd_prot_sf"/>
</dbReference>
<dbReference type="InterPro" id="IPR035963">
    <property type="entry name" value="FERM_2"/>
</dbReference>
<evidence type="ECO:0000256" key="9">
    <source>
        <dbReference type="ARBA" id="ARBA00023175"/>
    </source>
</evidence>
<feature type="region of interest" description="Actin-binding" evidence="11">
    <location>
        <begin position="783"/>
        <end position="805"/>
    </location>
</feature>
<comment type="caution">
    <text evidence="18">The sequence shown here is derived from an EMBL/GenBank/DDBJ whole genome shotgun (WGS) entry which is preliminary data.</text>
</comment>
<feature type="region of interest" description="Disordered" evidence="12">
    <location>
        <begin position="1221"/>
        <end position="1299"/>
    </location>
</feature>
<dbReference type="GO" id="GO:0005096">
    <property type="term" value="F:GTPase activator activity"/>
    <property type="evidence" value="ECO:0007669"/>
    <property type="project" value="UniProtKB-KW"/>
</dbReference>
<feature type="compositionally biased region" description="Low complexity" evidence="12">
    <location>
        <begin position="171"/>
        <end position="188"/>
    </location>
</feature>
<dbReference type="SMART" id="SM00139">
    <property type="entry name" value="MyTH4"/>
    <property type="match status" value="2"/>
</dbReference>
<feature type="compositionally biased region" description="Low complexity" evidence="12">
    <location>
        <begin position="1025"/>
        <end position="1068"/>
    </location>
</feature>
<dbReference type="InterPro" id="IPR002404">
    <property type="entry name" value="IRS_PTB"/>
</dbReference>
<feature type="compositionally biased region" description="Low complexity" evidence="12">
    <location>
        <begin position="1101"/>
        <end position="1143"/>
    </location>
</feature>
<keyword evidence="4" id="KW-0343">GTPase activation</keyword>
<comment type="similarity">
    <text evidence="2 11">Belongs to the TRAFAC class myosin-kinesin ATPase superfamily. Myosin family.</text>
</comment>
<dbReference type="EMBL" id="AJWJ01000012">
    <property type="protein sequence ID" value="KAF2078061.1"/>
    <property type="molecule type" value="Genomic_DNA"/>
</dbReference>
<dbReference type="Gene3D" id="1.20.58.530">
    <property type="match status" value="1"/>
</dbReference>
<evidence type="ECO:0000256" key="4">
    <source>
        <dbReference type="ARBA" id="ARBA00022468"/>
    </source>
</evidence>
<evidence type="ECO:0000313" key="18">
    <source>
        <dbReference type="EMBL" id="KAF2078061.1"/>
    </source>
</evidence>
<dbReference type="Gene3D" id="1.25.40.530">
    <property type="entry name" value="MyTH4 domain"/>
    <property type="match status" value="2"/>
</dbReference>
<dbReference type="Pfam" id="PF00018">
    <property type="entry name" value="SH3_1"/>
    <property type="match status" value="1"/>
</dbReference>
<feature type="compositionally biased region" description="Low complexity" evidence="12">
    <location>
        <begin position="22"/>
        <end position="51"/>
    </location>
</feature>
<evidence type="ECO:0000259" key="17">
    <source>
        <dbReference type="PROSITE" id="PS51456"/>
    </source>
</evidence>
<feature type="region of interest" description="Disordered" evidence="12">
    <location>
        <begin position="1101"/>
        <end position="1183"/>
    </location>
</feature>
<feature type="domain" description="SH3" evidence="13">
    <location>
        <begin position="2073"/>
        <end position="2131"/>
    </location>
</feature>
<dbReference type="InterPro" id="IPR011993">
    <property type="entry name" value="PH-like_dom_sf"/>
</dbReference>
<dbReference type="SMART" id="SM00015">
    <property type="entry name" value="IQ"/>
    <property type="match status" value="2"/>
</dbReference>
<feature type="domain" description="Myosin motor" evidence="17">
    <location>
        <begin position="215"/>
        <end position="828"/>
    </location>
</feature>
<feature type="domain" description="MyTH4" evidence="16">
    <location>
        <begin position="2310"/>
        <end position="2464"/>
    </location>
</feature>
<feature type="region of interest" description="Disordered" evidence="12">
    <location>
        <begin position="1823"/>
        <end position="1868"/>
    </location>
</feature>
<evidence type="ECO:0000256" key="2">
    <source>
        <dbReference type="ARBA" id="ARBA00008314"/>
    </source>
</evidence>
<dbReference type="GO" id="GO:0005524">
    <property type="term" value="F:ATP binding"/>
    <property type="evidence" value="ECO:0007669"/>
    <property type="project" value="UniProtKB-UniRule"/>
</dbReference>
<dbReference type="PROSITE" id="PS51016">
    <property type="entry name" value="MYTH4"/>
    <property type="match status" value="2"/>
</dbReference>
<dbReference type="GO" id="GO:0003774">
    <property type="term" value="F:cytoskeletal motor activity"/>
    <property type="evidence" value="ECO:0007669"/>
    <property type="project" value="UniProtKB-UniRule"/>
</dbReference>
<dbReference type="Gene3D" id="3.40.850.10">
    <property type="entry name" value="Kinesin motor domain"/>
    <property type="match status" value="1"/>
</dbReference>
<dbReference type="Gene3D" id="1.20.5.190">
    <property type="match status" value="2"/>
</dbReference>
<protein>
    <recommendedName>
        <fullName evidence="20">Unconventional myosin heavy chain</fullName>
    </recommendedName>
</protein>
<dbReference type="GO" id="GO:0007165">
    <property type="term" value="P:signal transduction"/>
    <property type="evidence" value="ECO:0007669"/>
    <property type="project" value="InterPro"/>
</dbReference>
<evidence type="ECO:0000259" key="14">
    <source>
        <dbReference type="PROSITE" id="PS50057"/>
    </source>
</evidence>
<feature type="compositionally biased region" description="Low complexity" evidence="12">
    <location>
        <begin position="98"/>
        <end position="114"/>
    </location>
</feature>
<feature type="region of interest" description="Disordered" evidence="12">
    <location>
        <begin position="171"/>
        <end position="190"/>
    </location>
</feature>
<evidence type="ECO:0000256" key="11">
    <source>
        <dbReference type="PROSITE-ProRule" id="PRU00782"/>
    </source>
</evidence>
<dbReference type="PROSITE" id="PS50096">
    <property type="entry name" value="IQ"/>
    <property type="match status" value="1"/>
</dbReference>
<dbReference type="GO" id="GO:0016459">
    <property type="term" value="C:myosin complex"/>
    <property type="evidence" value="ECO:0007669"/>
    <property type="project" value="UniProtKB-KW"/>
</dbReference>
<proteinExistence type="inferred from homology"/>
<dbReference type="InterPro" id="IPR019748">
    <property type="entry name" value="FERM_central"/>
</dbReference>
<evidence type="ECO:0000256" key="1">
    <source>
        <dbReference type="ARBA" id="ARBA00004496"/>
    </source>
</evidence>
<dbReference type="InterPro" id="IPR000048">
    <property type="entry name" value="IQ_motif_EF-hand-BS"/>
</dbReference>
<dbReference type="OrthoDB" id="18919at2759"/>
<sequence length="2831" mass="315676">MMNNNSSSHNTAGSYEQGLLNMSLSPPLISNNNSAGQQPSSTNISSSSNTTSGGGSGTKIIARTISTVSSPSLSDFTSSSSSIKDKKKKKKKDGLGNGVSSSSNNNSSNSKKQNGVGGGIGLPSNTSSHSLGLERGLSTASMTSNNTSTGNLSSLLLNNTAGGALQHTSSTMSLVSNTSSSNSTSNYNHPVHFQNHHQEQEYYKGRYAVLEKNRVGFDDLAEMKDFDEEVLINIIQSRFKKGIIYTNIGPILVSVNPYQNLHQLHTQDLVKIYNERRGLPPHLFAVAEKAYSDMLDYQRSQVIFISGESGSGKSENSKIIVQYLLANNSILGNNGSSGSNSNLFAAGRNLKDLILESSSILESFGHCTTDSNSNSSRYGKYFEIYYSNYGHIQGARIYNYFLDESRVIFQNKGERNFHIFYQFLSGLNEDEKLQSHITDTAASSYHYLNQGGGNTTEADYDAFERLRMAFQLLNFTNQQLDNIFKTLSFILHLGNIAYYQQSKNTKVEFKDRPYFEQVSRAISFDVTKLEMILLPSNPPVNTIHEAIEIRDSLARSIYSSLFHWIIDILNSKLKPISLTHHTIGILDLFGQENTQLSGYGYEQFSINYLEEQLQQIYIQNVLKNEQEEYKKEKIPWNSPISFKDNEDSVEIMEKIVNLLDQESKNPSSTDIIFLEKLQNFLKNHHLFSSSLKQKKFGIEHFFGQSFYDVKGFIQKNRDEIYQKSSNLYKSSIIKYLIDNNNNSNNSNSSCNNSSNSKSNSNSNINNNNNNNNNISSKRSPLSIIKLLPSSSTSNYHFIRCLRPNAKKTPVNFDVKLVNEQVTFLNLMERMKENYQTEVESIQPPPMQMGSSRIFLRYTLGSLLEVERQKKKVNSAITIQKNWKMYLERKRFSKLKRVTVNCQRLYRKTSLQRRSNRVSQAACILQNFFKMVLDRMRFLCLKQSTIAIQTFMRTTLSIDYVDQVIKYNSSTSSEKIAQVDTTSSGAKPPVLPLSLIVHISPSNTPPTSPTVFYPPSSSSSHKDHATSTTPTSTNTTPTTTSTTSTTTTTTTAASATTNSFSSPTSTSSTGLVKPPGVRPSNSSNMYNRDIFIGSVRKELSINNSNSHSNSNNSSNHGHSLLNSSPTLTPLSSPTPNQSSPNDSPMTISPPVSPRAPLESPRRLPFSTPQSIPNQLQLQQPQTKSPVNLLERSIAAPFYYTPFLPTNQKSSTKIGFSVNVRKSTQIPLEPQPLSPGKGTNPISPRQSPRSNSSMNIINPNTLTSSGSGIPNSTGTKQLSPSSPSFTHFTAPNSSAGNGGGSIGGGTMGITTIGGYQYKSITSMPTSTSKFGSLTQSRDGGPIQPPIYKSTALADVNKTLTQWQSTGRKRSKSFLKQQHEDEDFKFIDYAKQFFTAKTKKSIINRKKLISYESLVSYSKKLTNSLHELNDSLEKVALDIFTHILMYMGDIELKKPLNTICSFIVRQGIEIVELREEIYSQILKQLNNHPGKKENKMRGWELLSLCCGSFAPNGKLTKYVLSFLWSHKSDPEADQYAQICSKRLEQIILRPRTLPPLPEEIEALRRKVPPRVPFLFPDEVAEPVDIESYTTAGDIIDNLIIRSGLQSDVNVWAVYEVYKNKERSINRCEYILDVIGKWDHYYQSLYNSGQPQQDTLTPFQFYFKIQLFLKPQQPPNPHEVDFLFFQLIRSISKSLLPITFQETIKISALRLHYDKICNLSLNQSDYWPRYVPEKMLMLCPAGKWAELIQAQHLEYSNLAGHVDLTKEEMRDVIIAHIMSLPFYGSTVFFDCVQDQWSEIETGALEGFHVVVDVYGVHIYSKDSMDQQSIKTATSPPIPMNRSGNNNNIHNNNSGSSGISKSMSPNSVGISLDTTDSNDNDIISSNPLNISNNFGNSGTTTTTFNRPNVDLTVNIENNNNHHSPIIIQPNSSIVPATDNAQLYCDNNNNSSNNSLVNDQSLSKSFNNSNNSNNNSVAATVINSNNLNNNNNIEKDQEETYVYNDFLSEKGNQLLKVVGKPIKHATPLKSFSYSSILECGTEEGKTVVLSIDQEDLLIQTPQAGEMVLLINTIISHFAAESKTGIAQKDYSAPGALSFKKGDLITDIVKVDDKGWCTGTCKGITGQFPIEFVNLTISSTSNAPVYQQDSDFKRRHGSYKSSTTTTNTSSSSSSTPNTTSSNNSNNIPPIPSASIKKSPNNNTSPTVSPTSGNTTTTTTSSGSTKRQPTSPTSGSNSGANTGTSPNSSNTSTGSKTSGSKTNKGKDRPHKKGKVDQPNLPTFESQYVEIGSKHPLMSYALNRFRQIPAFKLGDALRHSRSNENHSIFTADLPSEYQPELNKIFSDIMGYMSDVPVRESKTRLLQSIITKGINKPALRDEIYFFLCRQLTPAQSIDGEPPSPSPEATRKGMVLFSLCAGCFPSSAEMFPSLKDFLSKTDNLYSGYCIKKLQSTSLKGPRLYAPSKKEIHSVKERRAITCKIHLANGPTKTIQINPSTTALDALKELVEQLELTYVKEFAIYKYYNGTEICLKDHEKLADYLKIFEDNEKKLRKQQQQQQLQDGSTSPTLASAAGGRFVFLRKIWIPHTANSMSSIMVELLFYQYVHDVLAGKIPHLDREKALKLAALQLQAQEGNYDPQSPIISENTVSLCIPSSLIDMEKEMKLSEWVEQINQAHAELATQTMSPEKALTNYLELCTSFPFAGTTWFAISQKRIQDSSSSVWIGVNQHVIVMFDEKMQKELERWDLDEVSGFTYRDDSFSFLVGGLMNPTRKLFYTSQGDEINEIFDIFKSLPKIDPLEEERREERKRERKAKEKRKAAKLLQQSNNNNNNNNNDENK</sequence>
<dbReference type="PROSITE" id="PS50057">
    <property type="entry name" value="FERM_3"/>
    <property type="match status" value="2"/>
</dbReference>
<dbReference type="SMART" id="SM00326">
    <property type="entry name" value="SH3"/>
    <property type="match status" value="1"/>
</dbReference>
<feature type="binding site" evidence="11">
    <location>
        <begin position="307"/>
        <end position="314"/>
    </location>
    <ligand>
        <name>ATP</name>
        <dbReference type="ChEBI" id="CHEBI:30616"/>
    </ligand>
</feature>
<feature type="domain" description="FERM" evidence="14">
    <location>
        <begin position="1566"/>
        <end position="1949"/>
    </location>
</feature>
<dbReference type="SUPFAM" id="SSF50044">
    <property type="entry name" value="SH3-domain"/>
    <property type="match status" value="1"/>
</dbReference>
<dbReference type="InterPro" id="IPR038185">
    <property type="entry name" value="MyTH4_dom_sf"/>
</dbReference>
<keyword evidence="5" id="KW-0963">Cytoplasm</keyword>
<dbReference type="SUPFAM" id="SSF52540">
    <property type="entry name" value="P-loop containing nucleoside triphosphate hydrolases"/>
    <property type="match status" value="1"/>
</dbReference>
<name>A0A8J4UWZ9_9MYCE</name>
<dbReference type="SUPFAM" id="SSF50729">
    <property type="entry name" value="PH domain-like"/>
    <property type="match status" value="1"/>
</dbReference>
<evidence type="ECO:0000256" key="5">
    <source>
        <dbReference type="ARBA" id="ARBA00022490"/>
    </source>
</evidence>
<dbReference type="PANTHER" id="PTHR46049">
    <property type="entry name" value="AGAP003327-PA"/>
    <property type="match status" value="1"/>
</dbReference>
<evidence type="ECO:0000256" key="8">
    <source>
        <dbReference type="ARBA" id="ARBA00023123"/>
    </source>
</evidence>
<dbReference type="GO" id="GO:0120025">
    <property type="term" value="C:plasma membrane bounded cell projection"/>
    <property type="evidence" value="ECO:0007669"/>
    <property type="project" value="UniProtKB-ARBA"/>
</dbReference>
<dbReference type="Gene3D" id="1.10.10.820">
    <property type="match status" value="1"/>
</dbReference>
<dbReference type="SUPFAM" id="SSF47031">
    <property type="entry name" value="Second domain of FERM"/>
    <property type="match status" value="1"/>
</dbReference>
<dbReference type="Gene3D" id="2.30.29.30">
    <property type="entry name" value="Pleckstrin-homology domain (PH domain)/Phosphotyrosine-binding domain (PTB)"/>
    <property type="match status" value="2"/>
</dbReference>
<evidence type="ECO:0000256" key="3">
    <source>
        <dbReference type="ARBA" id="ARBA00022443"/>
    </source>
</evidence>
<dbReference type="InterPro" id="IPR001452">
    <property type="entry name" value="SH3_domain"/>
</dbReference>
<feature type="compositionally biased region" description="Low complexity" evidence="12">
    <location>
        <begin position="1836"/>
        <end position="1868"/>
    </location>
</feature>
<comment type="subcellular location">
    <subcellularLocation>
        <location evidence="1">Cytoplasm</location>
    </subcellularLocation>
</comment>
<feature type="compositionally biased region" description="Low complexity" evidence="12">
    <location>
        <begin position="1008"/>
        <end position="1018"/>
    </location>
</feature>
<dbReference type="PRINTS" id="PR00193">
    <property type="entry name" value="MYOSINHEAVY"/>
</dbReference>
<accession>A0A8J4UWZ9</accession>
<dbReference type="PROSITE" id="PS51456">
    <property type="entry name" value="MYOSIN_MOTOR"/>
    <property type="match status" value="1"/>
</dbReference>
<evidence type="ECO:0000256" key="12">
    <source>
        <dbReference type="SAM" id="MobiDB-lite"/>
    </source>
</evidence>
<evidence type="ECO:0008006" key="20">
    <source>
        <dbReference type="Google" id="ProtNLM"/>
    </source>
</evidence>
<dbReference type="InterPro" id="IPR036028">
    <property type="entry name" value="SH3-like_dom_sf"/>
</dbReference>
<feature type="region of interest" description="Disordered" evidence="12">
    <location>
        <begin position="744"/>
        <end position="777"/>
    </location>
</feature>
<dbReference type="Proteomes" id="UP000695562">
    <property type="component" value="Unassembled WGS sequence"/>
</dbReference>
<evidence type="ECO:0000256" key="6">
    <source>
        <dbReference type="ARBA" id="ARBA00022741"/>
    </source>
</evidence>
<gene>
    <name evidence="18" type="ORF">CYY_000612</name>
</gene>
<dbReference type="InterPro" id="IPR001609">
    <property type="entry name" value="Myosin_head_motor_dom-like"/>
</dbReference>
<dbReference type="Pfam" id="PF00784">
    <property type="entry name" value="MyTH4"/>
    <property type="match status" value="2"/>
</dbReference>
<dbReference type="InterPro" id="IPR000299">
    <property type="entry name" value="FERM_domain"/>
</dbReference>
<feature type="domain" description="FERM" evidence="14">
    <location>
        <begin position="2469"/>
        <end position="2793"/>
    </location>
</feature>
<feature type="compositionally biased region" description="Low complexity" evidence="12">
    <location>
        <begin position="70"/>
        <end position="82"/>
    </location>
</feature>
<dbReference type="Gene3D" id="3.10.20.90">
    <property type="entry name" value="Phosphatidylinositol 3-kinase Catalytic Subunit, Chain A, domain 1"/>
    <property type="match status" value="2"/>
</dbReference>
<dbReference type="Pfam" id="PF00612">
    <property type="entry name" value="IQ"/>
    <property type="match status" value="1"/>
</dbReference>
<evidence type="ECO:0000259" key="13">
    <source>
        <dbReference type="PROSITE" id="PS50002"/>
    </source>
</evidence>
<dbReference type="SMART" id="SM00295">
    <property type="entry name" value="B41"/>
    <property type="match status" value="2"/>
</dbReference>
<dbReference type="CDD" id="cd23767">
    <property type="entry name" value="IQCD"/>
    <property type="match status" value="1"/>
</dbReference>
<evidence type="ECO:0000256" key="7">
    <source>
        <dbReference type="ARBA" id="ARBA00022840"/>
    </source>
</evidence>
<dbReference type="InterPro" id="IPR019749">
    <property type="entry name" value="Band_41_domain"/>
</dbReference>
<dbReference type="PROSITE" id="PS50002">
    <property type="entry name" value="SH3"/>
    <property type="match status" value="1"/>
</dbReference>
<keyword evidence="3 10" id="KW-0728">SH3 domain</keyword>
<evidence type="ECO:0000256" key="10">
    <source>
        <dbReference type="PROSITE-ProRule" id="PRU00192"/>
    </source>
</evidence>
<dbReference type="Pfam" id="PF00063">
    <property type="entry name" value="Myosin_head"/>
    <property type="match status" value="1"/>
</dbReference>
<keyword evidence="19" id="KW-1185">Reference proteome</keyword>
<dbReference type="Pfam" id="PF21989">
    <property type="entry name" value="RA_2"/>
    <property type="match status" value="2"/>
</dbReference>
<keyword evidence="9 11" id="KW-0505">Motor protein</keyword>
<feature type="compositionally biased region" description="Low complexity" evidence="12">
    <location>
        <begin position="2819"/>
        <end position="2831"/>
    </location>
</feature>
<dbReference type="Gene3D" id="1.20.80.10">
    <property type="match status" value="1"/>
</dbReference>
<feature type="region of interest" description="Disordered" evidence="12">
    <location>
        <begin position="1002"/>
        <end position="1085"/>
    </location>
</feature>
<keyword evidence="6 11" id="KW-0547">Nucleotide-binding</keyword>
<feature type="compositionally biased region" description="Basic residues" evidence="12">
    <location>
        <begin position="2801"/>
        <end position="2812"/>
    </location>
</feature>
<reference evidence="18" key="1">
    <citation type="submission" date="2020-01" db="EMBL/GenBank/DDBJ databases">
        <title>Development of genomics and gene disruption for Polysphondylium violaceum indicates a role for the polyketide synthase stlB in stalk morphogenesis.</title>
        <authorList>
            <person name="Narita B."/>
            <person name="Kawabe Y."/>
            <person name="Kin K."/>
            <person name="Saito T."/>
            <person name="Gibbs R."/>
            <person name="Kuspa A."/>
            <person name="Muzny D."/>
            <person name="Queller D."/>
            <person name="Richards S."/>
            <person name="Strassman J."/>
            <person name="Sucgang R."/>
            <person name="Worley K."/>
            <person name="Schaap P."/>
        </authorList>
    </citation>
    <scope>NUCLEOTIDE SEQUENCE</scope>
    <source>
        <strain evidence="18">QSvi11</strain>
    </source>
</reference>
<feature type="compositionally biased region" description="Low complexity" evidence="12">
    <location>
        <begin position="2153"/>
        <end position="2254"/>
    </location>
</feature>
<dbReference type="SMART" id="SM00242">
    <property type="entry name" value="MYSc"/>
    <property type="match status" value="1"/>
</dbReference>
<feature type="region of interest" description="Disordered" evidence="12">
    <location>
        <begin position="22"/>
        <end position="58"/>
    </location>
</feature>
<keyword evidence="11" id="KW-0009">Actin-binding</keyword>
<keyword evidence="7 11" id="KW-0067">ATP-binding</keyword>
<dbReference type="PANTHER" id="PTHR46049:SF5">
    <property type="entry name" value="PLECKSTRIN HOMOLOGY DOMAIN-CONTAINING FAMILY H MEMBER 3"/>
    <property type="match status" value="1"/>
</dbReference>